<comment type="caution">
    <text evidence="9">The sequence shown here is derived from an EMBL/GenBank/DDBJ whole genome shotgun (WGS) entry which is preliminary data.</text>
</comment>
<dbReference type="OrthoDB" id="3366823at2759"/>
<feature type="region of interest" description="Disordered" evidence="6">
    <location>
        <begin position="377"/>
        <end position="396"/>
    </location>
</feature>
<sequence>MHVDAYDFRRLLTTPQPIKKTSNKFKPSKRDNSFLKNENSKSKPKKRWKKLINEEEDMHYRDRAKERRQEMNPDYEETKAIFSMLNKNSETEINEKTLTYEQSKYLGGDESHTHLVKGLDYAFLQKVRKELEMKKIQKQKDDEAKEYVEQIHGDNKKPTFNSVISKNIHYWAVEKPKEQLPLKNEMFIAGRMAYVWELGLENGYYVGSSDIPITLQRSKAEIKNYQDKFNVSTNDLVIDKISQIMVNVRLGIRNIQNSSVQEKKKIKKKEKEKTKKMKKLEKISNPPEDYEDIFDDVGIDYKLNFDKKDSENKKENLIVKNYFGSTENNEDKSDENNINNINNNELFKGSKLLEKLMSNKYDNKIMKSVDNNKNNFEMNIDNSNNNTNDKNDNNKLNLWQSDKNVGPSRPSEFNESEQLNTWQSNIDIGPSRPPEFNESEQLNTWQSNIDIGPSRPPEFNESEQLNTWQSNIDIGPSRPPEFNESEQLNTWQSNIDTKPSKLSNYNLDNDNIKSQDYENYKNNLNVPNKIKPLSKEQDNELDYSDSSDSEDDDGYSQMDLGTNRNKQRQLKRWDFDTEEEWKQYKDNSVIIPKAAFQYGVKSSEGRQKSAQHKASSKSQDEKLSRELKQIEKIMNNKYKKSGIEEQKIDPNDDNNSHASSRHSNNKRHSKSRWEDDDDYDKHNKRNRH</sequence>
<feature type="region of interest" description="Disordered" evidence="6">
    <location>
        <begin position="1"/>
        <end position="53"/>
    </location>
</feature>
<protein>
    <recommendedName>
        <fullName evidence="11">RED-like N-terminal domain-containing protein</fullName>
    </recommendedName>
</protein>
<dbReference type="InterPro" id="IPR039896">
    <property type="entry name" value="Red-like"/>
</dbReference>
<feature type="compositionally biased region" description="Acidic residues" evidence="6">
    <location>
        <begin position="539"/>
        <end position="554"/>
    </location>
</feature>
<accession>A0A1Y1V6U5</accession>
<feature type="compositionally biased region" description="Low complexity" evidence="6">
    <location>
        <begin position="379"/>
        <end position="388"/>
    </location>
</feature>
<feature type="region of interest" description="Disordered" evidence="6">
    <location>
        <begin position="517"/>
        <end position="568"/>
    </location>
</feature>
<dbReference type="STRING" id="1754191.A0A1Y1V6U5"/>
<dbReference type="PANTHER" id="PTHR12765">
    <property type="entry name" value="RED PROTEIN IK FACTOR CYTOKINE IK"/>
    <property type="match status" value="1"/>
</dbReference>
<organism evidence="9 10">
    <name type="scientific">Piromyces finnis</name>
    <dbReference type="NCBI Taxonomy" id="1754191"/>
    <lineage>
        <taxon>Eukaryota</taxon>
        <taxon>Fungi</taxon>
        <taxon>Fungi incertae sedis</taxon>
        <taxon>Chytridiomycota</taxon>
        <taxon>Chytridiomycota incertae sedis</taxon>
        <taxon>Neocallimastigomycetes</taxon>
        <taxon>Neocallimastigales</taxon>
        <taxon>Neocallimastigaceae</taxon>
        <taxon>Piromyces</taxon>
    </lineage>
</organism>
<evidence type="ECO:0000256" key="6">
    <source>
        <dbReference type="SAM" id="MobiDB-lite"/>
    </source>
</evidence>
<reference evidence="9 10" key="1">
    <citation type="submission" date="2016-08" db="EMBL/GenBank/DDBJ databases">
        <title>Genomes of anaerobic fungi encode conserved fungal cellulosomes for biomass hydrolysis.</title>
        <authorList>
            <consortium name="DOE Joint Genome Institute"/>
            <person name="Haitjema C.H."/>
            <person name="Gilmore S.P."/>
            <person name="Henske J.K."/>
            <person name="Solomon K.V."/>
            <person name="De Groot R."/>
            <person name="Kuo A."/>
            <person name="Mondo S.J."/>
            <person name="Salamov A.A."/>
            <person name="Labutti K."/>
            <person name="Zhao Z."/>
            <person name="Chiniquy J."/>
            <person name="Barry K."/>
            <person name="Brewer H.M."/>
            <person name="Purvine S.O."/>
            <person name="Wright A.T."/>
            <person name="Boxma B."/>
            <person name="Van Alen T."/>
            <person name="Hackstein J.H."/>
            <person name="Baker S.E."/>
            <person name="Grigoriev I.V."/>
            <person name="O'Malley M.A."/>
        </authorList>
    </citation>
    <scope>NUCLEOTIDE SEQUENCE [LARGE SCALE GENOMIC DNA]</scope>
    <source>
        <strain evidence="10">finn</strain>
    </source>
</reference>
<comment type="subcellular location">
    <subcellularLocation>
        <location evidence="1">Nucleus</location>
    </subcellularLocation>
</comment>
<feature type="region of interest" description="Disordered" evidence="6">
    <location>
        <begin position="602"/>
        <end position="688"/>
    </location>
</feature>
<feature type="compositionally biased region" description="Basic and acidic residues" evidence="6">
    <location>
        <begin position="1"/>
        <end position="10"/>
    </location>
</feature>
<feature type="compositionally biased region" description="Basic and acidic residues" evidence="6">
    <location>
        <begin position="641"/>
        <end position="650"/>
    </location>
</feature>
<dbReference type="Proteomes" id="UP000193719">
    <property type="component" value="Unassembled WGS sequence"/>
</dbReference>
<evidence type="ECO:0008006" key="11">
    <source>
        <dbReference type="Google" id="ProtNLM"/>
    </source>
</evidence>
<dbReference type="Pfam" id="PF07807">
    <property type="entry name" value="RED_C"/>
    <property type="match status" value="1"/>
</dbReference>
<reference evidence="9 10" key="2">
    <citation type="submission" date="2016-08" db="EMBL/GenBank/DDBJ databases">
        <title>Pervasive Adenine N6-methylation of Active Genes in Fungi.</title>
        <authorList>
            <consortium name="DOE Joint Genome Institute"/>
            <person name="Mondo S.J."/>
            <person name="Dannebaum R.O."/>
            <person name="Kuo R.C."/>
            <person name="Labutti K."/>
            <person name="Haridas S."/>
            <person name="Kuo A."/>
            <person name="Salamov A."/>
            <person name="Ahrendt S.R."/>
            <person name="Lipzen A."/>
            <person name="Sullivan W."/>
            <person name="Andreopoulos W.B."/>
            <person name="Clum A."/>
            <person name="Lindquist E."/>
            <person name="Daum C."/>
            <person name="Ramamoorthy G.K."/>
            <person name="Gryganskyi A."/>
            <person name="Culley D."/>
            <person name="Magnuson J.K."/>
            <person name="James T.Y."/>
            <person name="O'Malley M.A."/>
            <person name="Stajich J.E."/>
            <person name="Spatafora J.W."/>
            <person name="Visel A."/>
            <person name="Grigoriev I.V."/>
        </authorList>
    </citation>
    <scope>NUCLEOTIDE SEQUENCE [LARGE SCALE GENOMIC DNA]</scope>
    <source>
        <strain evidence="10">finn</strain>
    </source>
</reference>
<comment type="similarity">
    <text evidence="2">Belongs to the RED family.</text>
</comment>
<dbReference type="GO" id="GO:0005634">
    <property type="term" value="C:nucleus"/>
    <property type="evidence" value="ECO:0007669"/>
    <property type="project" value="UniProtKB-SubCell"/>
</dbReference>
<keyword evidence="4" id="KW-0539">Nucleus</keyword>
<dbReference type="Pfam" id="PF07808">
    <property type="entry name" value="RED_N"/>
    <property type="match status" value="1"/>
</dbReference>
<evidence type="ECO:0000256" key="3">
    <source>
        <dbReference type="ARBA" id="ARBA00022737"/>
    </source>
</evidence>
<dbReference type="InterPro" id="IPR012916">
    <property type="entry name" value="RED_N"/>
</dbReference>
<evidence type="ECO:0000256" key="2">
    <source>
        <dbReference type="ARBA" id="ARBA00006660"/>
    </source>
</evidence>
<keyword evidence="5" id="KW-0175">Coiled coil</keyword>
<dbReference type="InterPro" id="IPR012492">
    <property type="entry name" value="RED_C"/>
</dbReference>
<evidence type="ECO:0000313" key="9">
    <source>
        <dbReference type="EMBL" id="ORX47874.1"/>
    </source>
</evidence>
<keyword evidence="3" id="KW-0677">Repeat</keyword>
<keyword evidence="10" id="KW-1185">Reference proteome</keyword>
<feature type="coiled-coil region" evidence="5">
    <location>
        <begin position="215"/>
        <end position="283"/>
    </location>
</feature>
<feature type="domain" description="RED-like N-terminal" evidence="8">
    <location>
        <begin position="41"/>
        <end position="254"/>
    </location>
</feature>
<proteinExistence type="inferred from homology"/>
<evidence type="ECO:0000259" key="8">
    <source>
        <dbReference type="Pfam" id="PF07808"/>
    </source>
</evidence>
<evidence type="ECO:0000313" key="10">
    <source>
        <dbReference type="Proteomes" id="UP000193719"/>
    </source>
</evidence>
<dbReference type="AlphaFoldDB" id="A0A1Y1V6U5"/>
<feature type="compositionally biased region" description="Basic and acidic residues" evidence="6">
    <location>
        <begin position="28"/>
        <end position="41"/>
    </location>
</feature>
<dbReference type="EMBL" id="MCFH01000029">
    <property type="protein sequence ID" value="ORX47874.1"/>
    <property type="molecule type" value="Genomic_DNA"/>
</dbReference>
<evidence type="ECO:0000256" key="1">
    <source>
        <dbReference type="ARBA" id="ARBA00004123"/>
    </source>
</evidence>
<evidence type="ECO:0000256" key="4">
    <source>
        <dbReference type="ARBA" id="ARBA00023242"/>
    </source>
</evidence>
<evidence type="ECO:0000256" key="5">
    <source>
        <dbReference type="SAM" id="Coils"/>
    </source>
</evidence>
<feature type="compositionally biased region" description="Basic residues" evidence="6">
    <location>
        <begin position="659"/>
        <end position="670"/>
    </location>
</feature>
<gene>
    <name evidence="9" type="ORF">BCR36DRAFT_584578</name>
</gene>
<evidence type="ECO:0000259" key="7">
    <source>
        <dbReference type="Pfam" id="PF07807"/>
    </source>
</evidence>
<feature type="domain" description="Protein RED C-terminal" evidence="7">
    <location>
        <begin position="546"/>
        <end position="646"/>
    </location>
</feature>
<name>A0A1Y1V6U5_9FUNG</name>
<feature type="compositionally biased region" description="Basic and acidic residues" evidence="6">
    <location>
        <begin position="618"/>
        <end position="631"/>
    </location>
</feature>